<evidence type="ECO:0000313" key="2">
    <source>
        <dbReference type="EMBL" id="CEM32559.1"/>
    </source>
</evidence>
<reference evidence="2" key="1">
    <citation type="submission" date="2014-11" db="EMBL/GenBank/DDBJ databases">
        <authorList>
            <person name="Otto D Thomas"/>
            <person name="Naeem Raeece"/>
        </authorList>
    </citation>
    <scope>NUCLEOTIDE SEQUENCE</scope>
</reference>
<evidence type="ECO:0000256" key="1">
    <source>
        <dbReference type="PROSITE-ProRule" id="PRU00023"/>
    </source>
</evidence>
<proteinExistence type="predicted"/>
<dbReference type="EMBL" id="CDMZ01001436">
    <property type="protein sequence ID" value="CEM32559.1"/>
    <property type="molecule type" value="Genomic_DNA"/>
</dbReference>
<feature type="repeat" description="ANK" evidence="1">
    <location>
        <begin position="157"/>
        <end position="189"/>
    </location>
</feature>
<gene>
    <name evidence="2" type="ORF">Cvel_726</name>
</gene>
<dbReference type="VEuPathDB" id="CryptoDB:Cvel_726"/>
<dbReference type="SMART" id="SM00248">
    <property type="entry name" value="ANK"/>
    <property type="match status" value="4"/>
</dbReference>
<accession>A0A0G4GQ80</accession>
<dbReference type="SUPFAM" id="SSF48403">
    <property type="entry name" value="Ankyrin repeat"/>
    <property type="match status" value="1"/>
</dbReference>
<protein>
    <submittedName>
        <fullName evidence="2">Uncharacterized protein</fullName>
    </submittedName>
</protein>
<name>A0A0G4GQ80_9ALVE</name>
<dbReference type="AlphaFoldDB" id="A0A0G4GQ80"/>
<dbReference type="PROSITE" id="PS50088">
    <property type="entry name" value="ANK_REPEAT"/>
    <property type="match status" value="1"/>
</dbReference>
<organism evidence="2">
    <name type="scientific">Chromera velia CCMP2878</name>
    <dbReference type="NCBI Taxonomy" id="1169474"/>
    <lineage>
        <taxon>Eukaryota</taxon>
        <taxon>Sar</taxon>
        <taxon>Alveolata</taxon>
        <taxon>Colpodellida</taxon>
        <taxon>Chromeraceae</taxon>
        <taxon>Chromera</taxon>
    </lineage>
</organism>
<dbReference type="InterPro" id="IPR036770">
    <property type="entry name" value="Ankyrin_rpt-contain_sf"/>
</dbReference>
<sequence length="222" mass="24340">MGCESPEQWAELEQRCITVLKALAERGADLSSETFCSGRASSALCEACIKNADSVFDFLLETGVSPKRGNISSPVPLVVCMQNRRWSMAEKLLKRGADPKEAGRASGGVTGPGVLALEAHLVASARPTYYQQTELRMKVFEGLWRAKADFESPIVEGKYTPLSFAIENRLREEVEFLLRHGVSVSEEDSQRLFASCLKQSSGLSQSCCWKGEPTPIKSQSTD</sequence>
<keyword evidence="1" id="KW-0040">ANK repeat</keyword>
<dbReference type="Gene3D" id="1.25.40.20">
    <property type="entry name" value="Ankyrin repeat-containing domain"/>
    <property type="match status" value="1"/>
</dbReference>
<dbReference type="PhylomeDB" id="A0A0G4GQ80"/>
<dbReference type="InterPro" id="IPR002110">
    <property type="entry name" value="Ankyrin_rpt"/>
</dbReference>